<reference evidence="2" key="1">
    <citation type="submission" date="2023-02" db="EMBL/GenBank/DDBJ databases">
        <title>Nocardiopsis ansamitocini NBRC 112285.</title>
        <authorList>
            <person name="Ichikawa N."/>
            <person name="Sato H."/>
            <person name="Tonouchi N."/>
        </authorList>
    </citation>
    <scope>NUCLEOTIDE SEQUENCE</scope>
    <source>
        <strain evidence="2">NBRC 112285</strain>
    </source>
</reference>
<comment type="caution">
    <text evidence="2">The sequence shown here is derived from an EMBL/GenBank/DDBJ whole genome shotgun (WGS) entry which is preliminary data.</text>
</comment>
<dbReference type="InterPro" id="IPR001466">
    <property type="entry name" value="Beta-lactam-related"/>
</dbReference>
<proteinExistence type="predicted"/>
<dbReference type="AlphaFoldDB" id="A0A9W6P7V7"/>
<dbReference type="Proteomes" id="UP001165092">
    <property type="component" value="Unassembled WGS sequence"/>
</dbReference>
<dbReference type="Gene3D" id="3.40.710.10">
    <property type="entry name" value="DD-peptidase/beta-lactamase superfamily"/>
    <property type="match status" value="1"/>
</dbReference>
<dbReference type="InterPro" id="IPR050491">
    <property type="entry name" value="AmpC-like"/>
</dbReference>
<evidence type="ECO:0000313" key="3">
    <source>
        <dbReference type="Proteomes" id="UP001165092"/>
    </source>
</evidence>
<name>A0A9W6P7V7_9ACTN</name>
<protein>
    <submittedName>
        <fullName evidence="2">Serine hydrolase</fullName>
    </submittedName>
</protein>
<feature type="domain" description="Beta-lactamase-related" evidence="1">
    <location>
        <begin position="7"/>
        <end position="329"/>
    </location>
</feature>
<dbReference type="SUPFAM" id="SSF56601">
    <property type="entry name" value="beta-lactamase/transpeptidase-like"/>
    <property type="match status" value="1"/>
</dbReference>
<organism evidence="2 3">
    <name type="scientific">Nocardiopsis ansamitocini</name>
    <dbReference type="NCBI Taxonomy" id="1670832"/>
    <lineage>
        <taxon>Bacteria</taxon>
        <taxon>Bacillati</taxon>
        <taxon>Actinomycetota</taxon>
        <taxon>Actinomycetes</taxon>
        <taxon>Streptosporangiales</taxon>
        <taxon>Nocardiopsidaceae</taxon>
        <taxon>Nocardiopsis</taxon>
    </lineage>
</organism>
<evidence type="ECO:0000313" key="2">
    <source>
        <dbReference type="EMBL" id="GLU49124.1"/>
    </source>
</evidence>
<evidence type="ECO:0000259" key="1">
    <source>
        <dbReference type="Pfam" id="PF00144"/>
    </source>
</evidence>
<dbReference type="GO" id="GO:0016787">
    <property type="term" value="F:hydrolase activity"/>
    <property type="evidence" value="ECO:0007669"/>
    <property type="project" value="UniProtKB-KW"/>
</dbReference>
<dbReference type="PANTHER" id="PTHR46825:SF7">
    <property type="entry name" value="D-ALANYL-D-ALANINE CARBOXYPEPTIDASE"/>
    <property type="match status" value="1"/>
</dbReference>
<keyword evidence="3" id="KW-1185">Reference proteome</keyword>
<dbReference type="Pfam" id="PF00144">
    <property type="entry name" value="Beta-lactamase"/>
    <property type="match status" value="1"/>
</dbReference>
<dbReference type="RefSeq" id="WP_285760574.1">
    <property type="nucleotide sequence ID" value="NZ_BSQG01000005.1"/>
</dbReference>
<sequence length="453" mass="47865">MEREHLSDLFEKLAHRHRVPGAQLTVYRDGGLHEMTYGVERSGTTRPVSPRSRFAFGSVSKVFTAALIMQLVEEGEVDLDEPVPAYLATHRIAQGHPMHTVTLRHLLSHTAGLVSDHEGEPLRSASLRRYFASVLGTEQLLRPGTAFSYSNTGYAVAAYIVEAVTGQDWWETLGSYLARPAGLDLAFIHDARFPSAVADTVSGHAVHAATGQVTPIDFYVESTLAAAGGIAGSATDLVAFARAFMGDDDTVPGTAIAGPDVLAEMGRSVTGADPFGLADGWGAGWGIFHADGTRWLGHDGTLDGGTCNVRFDPIGGAAVALTTNATSGLQLWEELVVELRNAGLRIGHYCQPAPVGAAAGVGEQVTGDYTNGDLSISVTSDSTGALRFGVSNGFVGVLDADPDLTFSVTSAERDQPLFSGRFLRAAGVFGPIESMQYNGRTLRRAAVARHLAA</sequence>
<accession>A0A9W6P7V7</accession>
<dbReference type="EMBL" id="BSQG01000005">
    <property type="protein sequence ID" value="GLU49124.1"/>
    <property type="molecule type" value="Genomic_DNA"/>
</dbReference>
<keyword evidence="2" id="KW-0378">Hydrolase</keyword>
<gene>
    <name evidence="2" type="ORF">Nans01_34750</name>
</gene>
<dbReference type="PANTHER" id="PTHR46825">
    <property type="entry name" value="D-ALANYL-D-ALANINE-CARBOXYPEPTIDASE/ENDOPEPTIDASE AMPH"/>
    <property type="match status" value="1"/>
</dbReference>
<dbReference type="InterPro" id="IPR012338">
    <property type="entry name" value="Beta-lactam/transpept-like"/>
</dbReference>